<sequence>MEGLYCSVCPGQKAAEWVCNCTGSNNFLCETHSSLHKIKHYGSKISNLSLKKLWQPAKDETKLKVLKKLAKQIKKLREEKKNIIKTTLKRIKALQEYLEEMLVKANKEKKFYRDMIDSICSLKEAPIKAKCEIYEILTIPFDKIKIKNAIDKCKPPEDSSVTNLKTLFSEWKKQESINQKSKERCPNYHDCKNLLYCNFSHPVKTCEFYPNCKYGDACKYRHIKTNCKYGKNCRNVGCQYLHVELIEKSGNSKSKPLQSVRVNRNHYLTTKSLI</sequence>
<evidence type="ECO:0000259" key="2">
    <source>
        <dbReference type="PROSITE" id="PS50103"/>
    </source>
</evidence>
<feature type="zinc finger region" description="C3H1-type" evidence="1">
    <location>
        <begin position="200"/>
        <end position="225"/>
    </location>
</feature>
<proteinExistence type="predicted"/>
<keyword evidence="1" id="KW-0862">Zinc</keyword>
<evidence type="ECO:0000313" key="4">
    <source>
        <dbReference type="Proteomes" id="UP001162131"/>
    </source>
</evidence>
<dbReference type="AlphaFoldDB" id="A0AAU9IJ33"/>
<accession>A0AAU9IJ33</accession>
<dbReference type="EMBL" id="CAJZBQ010000010">
    <property type="protein sequence ID" value="CAG9313226.1"/>
    <property type="molecule type" value="Genomic_DNA"/>
</dbReference>
<name>A0AAU9IJ33_9CILI</name>
<dbReference type="InterPro" id="IPR000571">
    <property type="entry name" value="Znf_CCCH"/>
</dbReference>
<comment type="caution">
    <text evidence="3">The sequence shown here is derived from an EMBL/GenBank/DDBJ whole genome shotgun (WGS) entry which is preliminary data.</text>
</comment>
<reference evidence="3" key="1">
    <citation type="submission" date="2021-09" db="EMBL/GenBank/DDBJ databases">
        <authorList>
            <consortium name="AG Swart"/>
            <person name="Singh M."/>
            <person name="Singh A."/>
            <person name="Seah K."/>
            <person name="Emmerich C."/>
        </authorList>
    </citation>
    <scope>NUCLEOTIDE SEQUENCE</scope>
    <source>
        <strain evidence="3">ATCC30299</strain>
    </source>
</reference>
<evidence type="ECO:0000313" key="3">
    <source>
        <dbReference type="EMBL" id="CAG9313226.1"/>
    </source>
</evidence>
<dbReference type="Proteomes" id="UP001162131">
    <property type="component" value="Unassembled WGS sequence"/>
</dbReference>
<evidence type="ECO:0000256" key="1">
    <source>
        <dbReference type="PROSITE-ProRule" id="PRU00723"/>
    </source>
</evidence>
<dbReference type="PROSITE" id="PS50103">
    <property type="entry name" value="ZF_C3H1"/>
    <property type="match status" value="1"/>
</dbReference>
<keyword evidence="4" id="KW-1185">Reference proteome</keyword>
<protein>
    <recommendedName>
        <fullName evidence="2">C3H1-type domain-containing protein</fullName>
    </recommendedName>
</protein>
<feature type="domain" description="C3H1-type" evidence="2">
    <location>
        <begin position="200"/>
        <end position="225"/>
    </location>
</feature>
<organism evidence="3 4">
    <name type="scientific">Blepharisma stoltei</name>
    <dbReference type="NCBI Taxonomy" id="1481888"/>
    <lineage>
        <taxon>Eukaryota</taxon>
        <taxon>Sar</taxon>
        <taxon>Alveolata</taxon>
        <taxon>Ciliophora</taxon>
        <taxon>Postciliodesmatophora</taxon>
        <taxon>Heterotrichea</taxon>
        <taxon>Heterotrichida</taxon>
        <taxon>Blepharismidae</taxon>
        <taxon>Blepharisma</taxon>
    </lineage>
</organism>
<dbReference type="Gene3D" id="4.10.1000.40">
    <property type="match status" value="1"/>
</dbReference>
<dbReference type="GO" id="GO:0008270">
    <property type="term" value="F:zinc ion binding"/>
    <property type="evidence" value="ECO:0007669"/>
    <property type="project" value="UniProtKB-KW"/>
</dbReference>
<keyword evidence="1" id="KW-0479">Metal-binding</keyword>
<keyword evidence="1" id="KW-0863">Zinc-finger</keyword>
<gene>
    <name evidence="3" type="ORF">BSTOLATCC_MIC8499</name>
</gene>